<proteinExistence type="predicted"/>
<reference evidence="1 2" key="1">
    <citation type="submission" date="2016-02" db="EMBL/GenBank/DDBJ databases">
        <authorList>
            <person name="Wen L."/>
            <person name="He K."/>
            <person name="Yang H."/>
        </authorList>
    </citation>
    <scope>NUCLEOTIDE SEQUENCE [LARGE SCALE GENOMIC DNA]</scope>
    <source>
        <strain evidence="1">Trichococcus palustris</strain>
    </source>
</reference>
<gene>
    <name evidence="1" type="ORF">Tpal_513</name>
</gene>
<dbReference type="Proteomes" id="UP000242754">
    <property type="component" value="Unassembled WGS sequence"/>
</dbReference>
<evidence type="ECO:0000313" key="2">
    <source>
        <dbReference type="Proteomes" id="UP000242754"/>
    </source>
</evidence>
<keyword evidence="2" id="KW-1185">Reference proteome</keyword>
<organism evidence="1 2">
    <name type="scientific">Trichococcus palustris</name>
    <dbReference type="NCBI Taxonomy" id="140314"/>
    <lineage>
        <taxon>Bacteria</taxon>
        <taxon>Bacillati</taxon>
        <taxon>Bacillota</taxon>
        <taxon>Bacilli</taxon>
        <taxon>Lactobacillales</taxon>
        <taxon>Carnobacteriaceae</taxon>
        <taxon>Trichococcus</taxon>
    </lineage>
</organism>
<evidence type="ECO:0000313" key="1">
    <source>
        <dbReference type="EMBL" id="CZQ84007.1"/>
    </source>
</evidence>
<dbReference type="OrthoDB" id="1551235at2"/>
<sequence length="284" mass="32120">MIENEEYYMQQLHEQISFLVDSAHNYDRGNFAQAKMMSAIIRTLLKDPDFPRKNNKTVSLLKQLDRKESMKFFNTGFEAIDPIISINLVGMVTVPSKPPALPGKVDNIYLPVLEKSRHIDVKWLNFIDWWESNIIVEHSENLDLSITRKSIVLTMAEQDGGTHVDSVENVEINYLSLATATKSLFTNVDQSGYESPIINLHFALVRQIAHELIISISREFNLGVSYTPTNSINLRGVSENNIKQVGVFAEKGKEGSSRTAHPFKQMPKSTFTTPANAAYVKLFL</sequence>
<accession>A0A143YAJ2</accession>
<dbReference type="RefSeq" id="WP_087030897.1">
    <property type="nucleotide sequence ID" value="NZ_FJNE01000001.1"/>
</dbReference>
<dbReference type="AlphaFoldDB" id="A0A143YAJ2"/>
<dbReference type="EMBL" id="FJNE01000001">
    <property type="protein sequence ID" value="CZQ84007.1"/>
    <property type="molecule type" value="Genomic_DNA"/>
</dbReference>
<protein>
    <submittedName>
        <fullName evidence="1">Uncharacterized protein</fullName>
    </submittedName>
</protein>
<name>A0A143YAJ2_9LACT</name>